<evidence type="ECO:0000256" key="1">
    <source>
        <dbReference type="SAM" id="Coils"/>
    </source>
</evidence>
<evidence type="ECO:0000256" key="3">
    <source>
        <dbReference type="SAM" id="Phobius"/>
    </source>
</evidence>
<dbReference type="OrthoDB" id="1562405at2759"/>
<sequence length="2641" mass="301879">MLDLTLDSASSVWLILEVVVAWIAFQWVIFKLLGVSVGIIDPLRFRIRSIRVRNLLSIQFVYYSFWNHGVVLHGLKLELPRGREIKKNANSTQESPENYFTVPRWCQWLIIRLLNLFRQYNIVLEKTELNGVKVDNMVVKLVGHGSRLDVSILIKDAALADIAACSGSVIEFSGEINFQRPVMPLQDLVVDLKFRGVSASYERLVTYIESGQEGEPGQSEPSSNGNESTGEPAIPAGLGGTSDSEASACIHYIKSQLLQAGDFVAMLNKVNIALDGVAVSDIPLSRNPELTDTASLLEFEVSLSNLTFAITRLDCHSPGFKLTFSPNEFPLNLQCTMSSIAFKVHQNLKNETAGRETYQFCEIPSVALYGDTNLLSLRSMEENFDEPIETVVRLVGHISSPVLDFEIAQYSLLKSFKDNLKVFQCLLKDDDDVTPPTCAKTLEKKQAILTYFQHILPHVESKITIEDPMTLISDGCELLVQKCSILSIQTKSDKYRLSGEADEKELYYKWKNTIELMDYSFTYHNKFKKYEHRILTVTNVSIMTLAQLVPNIRTNINAGVDVCELDLSELSTLMALNKIFRKANSKMLLVEEEHFDKLYEKFASFLESTKQENLKDKRLLKETEVCPKAQLFEQLPSFFDGMRTSVRGLKITVGARSVFMSNDIFTDLTPQSPEDLVDGELRKMSHSFERIQLSLSGPGEQSRVSDEQSNSDGSTLINSMKTFSYDELGLDDSSSNFSAGREFIWLFRCSIHNMVTTLYSEKRTKRQTLSAKTVFKLPEFELAIYPDTPLLDKAEAAGSKVVVSINTGDCETMLSLMTVFLVFSAAHTFKQTFTRDVNQHARESKAKRHLSTQYAKKGKRSFLARLMKKELLDLISFEFNARSLSMVIILPNGVKTRVEAFRSSITCTDISNLTIQGHFFRFCVESPRVTNFWVRMMTIVNFKAQGNIKDVINQSKDTFGKGTEPTVMLSNDMWNFNIPHAFEMYQIFDNISTTVKSIKQMIYSLKTSSNKNVIKPHVSKPLRLPSINLRSKRWVLSVEDDAFESQLSMIFQVGLKEQRSRLEKYEIFEKTVAKELTTKHKGMRRSETANMDIIRKHKHTDSLDSIRAARRGSVPTLNQPDVTEKPDHIPQQDHFRYVEDAELRAREFHKLQEQISTSWIRRIQAFKIKEQIEFLKNFEYLWGKVDPECFPPSANKRIMAFVSSPPLMNIILEDIDVTISQPSFGVDNSPNFIYDVGKGVPKDTKYSIMVPMHLNAEFREIRCHLRDYPLPFVHLPDLTAKQREASGGASIRLHGDVIISEDIIRSDAELRTLFVPLVPSATLENDDKFYSLLVPRTLTAIKTYAKIDLELNSEETTLVAWNGSYSPAIQQAMQCFDNFSKPPIDPSPKLGFWDKIRETFHARTSVRWKNGGQLNVALKGGKSPYTMGGEAAGFVVGLKGDVEVGCNIADDPRKFVSLTSQEVFFSIPNFFAKPLLSWSRSSKDSLFFPSYENTNLQQYAFYYDMIELPDIKQLSDDIHVMGRAYLEKTAIRLTGGITLNVGFVFERLESDLKKRTFESKSHWDTRLCNPVLVEDLGDHDSYKGFRSDFIHLSFTLLSSNPKAYNVLQLTPGAFRTFFGWWHSFSGNSPIRRGPLFGMNSMSPKFGVHLYTISYHADVAPLFISHMHELFDPDNKMKGVADRVTSFVGLKAKSEHFVMDLHQRKEVLHEYKHELNTTKRISRLMLHEGYVSNFGIDVRTVQAQFKEATYADDQSSHFDIFDDDMTWFDPSDYTEVFLDRMGDRIPSVSINSLVYSPKFVYRKHASYGDKYQVNFETCEKIEPFKNSDYHDCSLQSTVRSPLYLIERRLNALEEKKLKVAEELKQQPQQGLQEKKKLLENKLEMIQAAILQVKKLLQDFSEYENYDASEDEDSKADLKTEKIPDSAQSIKKHDCAEFEWLTKKSFSKTFEHRFFIFSMYLKWNDTVRGAVYSYIHLLDFNRELAYITNHKAVQRVNDVIRNAEGTQVEKLESIVESTNSDSVHNLQSEEIESLDAGEDILSVFEEGLRSLQTDFDFVTHDNHVVQFVAPQIQFTTTKKPDVCTMITAPSIKLKTISFDTNVTQNQYNSDVFMNRYSVALLKANVFVFHKDSMDESYDVFFNEEGYDQNKEQNWQPWLGVELCFDSASLGKEALIQNLSAIFRFDRVFSFANFSGINEQNLNNKMICQLPRTIISSNSRQYLALYDVIAHLLVYAEPKSAHLRKEVEKLMLSYDSANLLHLKRVVTDLQQKIVALKLLEKELAFRRHILDADGIDDLETIRKNKYESLISLYILMKVLNMGSQEHAAEDQKMLWDLEAKEIILHMLHDDGTPFLDVALAKSYFQRVQSSYGYNSNKVVIGVAQIFNLDQGVIFNNLLGPSDARKGIEHNGESKPLIVLEWEIEKPVGGMKVINNATTIFRGLDINVEQETLTKIMRWAFPAEIEEYIQEHNRSSMQYEDTGDDYASTMSDQHSFTIGKIGKEGKPVESPDDVDEMFKRSSDYMVINNMVINSFKLTISYRGNGATRLINVTNFGFLFPRLTFHNQTITMVDLTMMVKQVLLKSLFKHAGKFLGNKLKKHSLNIDTSNPPLRQLSSYRSYTKVEDLQEDRIPEQEKEQDTHISS</sequence>
<feature type="compositionally biased region" description="Low complexity" evidence="2">
    <location>
        <begin position="210"/>
        <end position="225"/>
    </location>
</feature>
<dbReference type="InterPro" id="IPR019441">
    <property type="entry name" value="FMP27/BLTP2/Hobbit_GFWDK_RBG"/>
</dbReference>
<feature type="domain" description="FMP27/BLTP2/Hobbit GFWDK motif-containing RBG unit" evidence="4">
    <location>
        <begin position="1267"/>
        <end position="1427"/>
    </location>
</feature>
<keyword evidence="3" id="KW-0472">Membrane</keyword>
<evidence type="ECO:0000313" key="8">
    <source>
        <dbReference type="Proteomes" id="UP000189911"/>
    </source>
</evidence>
<feature type="domain" description="FMP27 WPPW motif-containing RBG unit" evidence="6">
    <location>
        <begin position="1688"/>
        <end position="2161"/>
    </location>
</feature>
<dbReference type="PANTHER" id="PTHR15678">
    <property type="entry name" value="ANTIGEN MLAA-22-RELATED"/>
    <property type="match status" value="1"/>
</dbReference>
<feature type="transmembrane region" description="Helical" evidence="3">
    <location>
        <begin position="55"/>
        <end position="75"/>
    </location>
</feature>
<feature type="transmembrane region" description="Helical" evidence="3">
    <location>
        <begin position="12"/>
        <end position="34"/>
    </location>
</feature>
<feature type="domain" description="FMP27 SW motif-containing RBG unit" evidence="5">
    <location>
        <begin position="1146"/>
        <end position="1249"/>
    </location>
</feature>
<dbReference type="Proteomes" id="UP000189911">
    <property type="component" value="Chromosome E"/>
</dbReference>
<dbReference type="InterPro" id="IPR045167">
    <property type="entry name" value="Hobbit"/>
</dbReference>
<keyword evidence="3" id="KW-1133">Transmembrane helix</keyword>
<name>A0A1G4JTD5_9SACH</name>
<evidence type="ECO:0000256" key="2">
    <source>
        <dbReference type="SAM" id="MobiDB-lite"/>
    </source>
</evidence>
<reference evidence="8" key="1">
    <citation type="submission" date="2016-03" db="EMBL/GenBank/DDBJ databases">
        <authorList>
            <person name="Devillers Hugo."/>
        </authorList>
    </citation>
    <scope>NUCLEOTIDE SEQUENCE [LARGE SCALE GENOMIC DNA]</scope>
</reference>
<dbReference type="SMART" id="SM01216">
    <property type="entry name" value="Fmp27_WPPW"/>
    <property type="match status" value="1"/>
</dbReference>
<protein>
    <submittedName>
        <fullName evidence="7">LANO_0E05490g1_1</fullName>
    </submittedName>
</protein>
<proteinExistence type="predicted"/>
<organism evidence="7 8">
    <name type="scientific">Lachancea nothofagi CBS 11611</name>
    <dbReference type="NCBI Taxonomy" id="1266666"/>
    <lineage>
        <taxon>Eukaryota</taxon>
        <taxon>Fungi</taxon>
        <taxon>Dikarya</taxon>
        <taxon>Ascomycota</taxon>
        <taxon>Saccharomycotina</taxon>
        <taxon>Saccharomycetes</taxon>
        <taxon>Saccharomycetales</taxon>
        <taxon>Saccharomycetaceae</taxon>
        <taxon>Lachancea</taxon>
    </lineage>
</organism>
<dbReference type="Pfam" id="PF10344">
    <property type="entry name" value="Hobbit"/>
    <property type="match status" value="1"/>
</dbReference>
<dbReference type="PANTHER" id="PTHR15678:SF15">
    <property type="entry name" value="PROTEIN FMP27, MITOCHONDRIAL"/>
    <property type="match status" value="1"/>
</dbReference>
<keyword evidence="3" id="KW-0812">Transmembrane</keyword>
<feature type="coiled-coil region" evidence="1">
    <location>
        <begin position="1867"/>
        <end position="1894"/>
    </location>
</feature>
<accession>A0A1G4JTD5</accession>
<evidence type="ECO:0000259" key="5">
    <source>
        <dbReference type="SMART" id="SM01215"/>
    </source>
</evidence>
<dbReference type="InterPro" id="IPR019415">
    <property type="entry name" value="FMP27_SW_RBG"/>
</dbReference>
<dbReference type="InterPro" id="IPR019449">
    <property type="entry name" value="FMP27_WPPW_RBG"/>
</dbReference>
<feature type="region of interest" description="Disordered" evidence="2">
    <location>
        <begin position="210"/>
        <end position="240"/>
    </location>
</feature>
<keyword evidence="8" id="KW-1185">Reference proteome</keyword>
<dbReference type="EMBL" id="LT598451">
    <property type="protein sequence ID" value="SCU94037.1"/>
    <property type="molecule type" value="Genomic_DNA"/>
</dbReference>
<evidence type="ECO:0000313" key="7">
    <source>
        <dbReference type="EMBL" id="SCU94037.1"/>
    </source>
</evidence>
<evidence type="ECO:0000259" key="6">
    <source>
        <dbReference type="SMART" id="SM01216"/>
    </source>
</evidence>
<gene>
    <name evidence="7" type="ORF">LANO_0E05490G</name>
</gene>
<evidence type="ECO:0000259" key="4">
    <source>
        <dbReference type="SMART" id="SM01214"/>
    </source>
</evidence>
<keyword evidence="1" id="KW-0175">Coiled coil</keyword>
<dbReference type="SMART" id="SM01214">
    <property type="entry name" value="Fmp27_GFWDK"/>
    <property type="match status" value="1"/>
</dbReference>
<dbReference type="SMART" id="SM01215">
    <property type="entry name" value="Fmp27_SW"/>
    <property type="match status" value="1"/>
</dbReference>